<accession>A0ABM8VW63</accession>
<proteinExistence type="predicted"/>
<evidence type="ECO:0000313" key="2">
    <source>
        <dbReference type="Proteomes" id="UP000789901"/>
    </source>
</evidence>
<keyword evidence="2" id="KW-1185">Reference proteome</keyword>
<comment type="caution">
    <text evidence="1">The sequence shown here is derived from an EMBL/GenBank/DDBJ whole genome shotgun (WGS) entry which is preliminary data.</text>
</comment>
<gene>
    <name evidence="1" type="ORF">GMARGA_LOCUS331</name>
</gene>
<name>A0ABM8VW63_GIGMA</name>
<dbReference type="EMBL" id="CAJVQB010000052">
    <property type="protein sequence ID" value="CAG8461540.1"/>
    <property type="molecule type" value="Genomic_DNA"/>
</dbReference>
<evidence type="ECO:0000313" key="1">
    <source>
        <dbReference type="EMBL" id="CAG8461540.1"/>
    </source>
</evidence>
<protein>
    <submittedName>
        <fullName evidence="1">3958_t:CDS:1</fullName>
    </submittedName>
</protein>
<dbReference type="Proteomes" id="UP000789901">
    <property type="component" value="Unassembled WGS sequence"/>
</dbReference>
<sequence length="42" mass="4864">MNLDVNRNSPDYEEGICEVLIKKSVSKLQGDSKHLRDEFDKL</sequence>
<reference evidence="1 2" key="1">
    <citation type="submission" date="2021-06" db="EMBL/GenBank/DDBJ databases">
        <authorList>
            <person name="Kallberg Y."/>
            <person name="Tangrot J."/>
            <person name="Rosling A."/>
        </authorList>
    </citation>
    <scope>NUCLEOTIDE SEQUENCE [LARGE SCALE GENOMIC DNA]</scope>
    <source>
        <strain evidence="1 2">120-4 pot B 10/14</strain>
    </source>
</reference>
<organism evidence="1 2">
    <name type="scientific">Gigaspora margarita</name>
    <dbReference type="NCBI Taxonomy" id="4874"/>
    <lineage>
        <taxon>Eukaryota</taxon>
        <taxon>Fungi</taxon>
        <taxon>Fungi incertae sedis</taxon>
        <taxon>Mucoromycota</taxon>
        <taxon>Glomeromycotina</taxon>
        <taxon>Glomeromycetes</taxon>
        <taxon>Diversisporales</taxon>
        <taxon>Gigasporaceae</taxon>
        <taxon>Gigaspora</taxon>
    </lineage>
</organism>